<dbReference type="Proteomes" id="UP000218334">
    <property type="component" value="Unassembled WGS sequence"/>
</dbReference>
<organism evidence="1 2">
    <name type="scientific">Armillaria solidipes</name>
    <dbReference type="NCBI Taxonomy" id="1076256"/>
    <lineage>
        <taxon>Eukaryota</taxon>
        <taxon>Fungi</taxon>
        <taxon>Dikarya</taxon>
        <taxon>Basidiomycota</taxon>
        <taxon>Agaricomycotina</taxon>
        <taxon>Agaricomycetes</taxon>
        <taxon>Agaricomycetidae</taxon>
        <taxon>Agaricales</taxon>
        <taxon>Marasmiineae</taxon>
        <taxon>Physalacriaceae</taxon>
        <taxon>Armillaria</taxon>
    </lineage>
</organism>
<name>A0A2H3APR3_9AGAR</name>
<evidence type="ECO:0000313" key="1">
    <source>
        <dbReference type="EMBL" id="PBK59640.1"/>
    </source>
</evidence>
<accession>A0A2H3APR3</accession>
<keyword evidence="2" id="KW-1185">Reference proteome</keyword>
<evidence type="ECO:0000313" key="2">
    <source>
        <dbReference type="Proteomes" id="UP000218334"/>
    </source>
</evidence>
<protein>
    <submittedName>
        <fullName evidence="1">Uncharacterized protein</fullName>
    </submittedName>
</protein>
<gene>
    <name evidence="1" type="ORF">ARMSODRAFT_966761</name>
</gene>
<proteinExistence type="predicted"/>
<sequence>MSLPNGFFLTRFKNSCVARDIVYNSKLAGQSPSNSATPSPESACGGFPRILDQKFRLQNDEPLQGVTPSSFCSYRQNVDSNIQRRSLLLNASFISAQFGSYKKQEAGTQFWLQLHKQSCLANLGFIPNLTEGGISKLISNKSLLICNDFTPHSIALKKFPRVNDKHRPHIVTID</sequence>
<reference evidence="2" key="1">
    <citation type="journal article" date="2017" name="Nat. Ecol. Evol.">
        <title>Genome expansion and lineage-specific genetic innovations in the forest pathogenic fungi Armillaria.</title>
        <authorList>
            <person name="Sipos G."/>
            <person name="Prasanna A.N."/>
            <person name="Walter M.C."/>
            <person name="O'Connor E."/>
            <person name="Balint B."/>
            <person name="Krizsan K."/>
            <person name="Kiss B."/>
            <person name="Hess J."/>
            <person name="Varga T."/>
            <person name="Slot J."/>
            <person name="Riley R."/>
            <person name="Boka B."/>
            <person name="Rigling D."/>
            <person name="Barry K."/>
            <person name="Lee J."/>
            <person name="Mihaltcheva S."/>
            <person name="LaButti K."/>
            <person name="Lipzen A."/>
            <person name="Waldron R."/>
            <person name="Moloney N.M."/>
            <person name="Sperisen C."/>
            <person name="Kredics L."/>
            <person name="Vagvoelgyi C."/>
            <person name="Patrignani A."/>
            <person name="Fitzpatrick D."/>
            <person name="Nagy I."/>
            <person name="Doyle S."/>
            <person name="Anderson J.B."/>
            <person name="Grigoriev I.V."/>
            <person name="Gueldener U."/>
            <person name="Muensterkoetter M."/>
            <person name="Nagy L.G."/>
        </authorList>
    </citation>
    <scope>NUCLEOTIDE SEQUENCE [LARGE SCALE GENOMIC DNA]</scope>
    <source>
        <strain evidence="2">28-4</strain>
    </source>
</reference>
<dbReference type="AlphaFoldDB" id="A0A2H3APR3"/>
<dbReference type="EMBL" id="KZ293500">
    <property type="protein sequence ID" value="PBK59640.1"/>
    <property type="molecule type" value="Genomic_DNA"/>
</dbReference>